<proteinExistence type="predicted"/>
<dbReference type="PROSITE" id="PS50923">
    <property type="entry name" value="SUSHI"/>
    <property type="match status" value="1"/>
</dbReference>
<evidence type="ECO:0000256" key="1">
    <source>
        <dbReference type="ARBA" id="ARBA00023157"/>
    </source>
</evidence>
<dbReference type="Gene3D" id="2.60.40.10">
    <property type="entry name" value="Immunoglobulins"/>
    <property type="match status" value="2"/>
</dbReference>
<name>A0A8B8A2C1_ACAPL</name>
<dbReference type="PROSITE" id="PS50835">
    <property type="entry name" value="IG_LIKE"/>
    <property type="match status" value="2"/>
</dbReference>
<comment type="caution">
    <text evidence="2">Lacks conserved residue(s) required for the propagation of feature annotation.</text>
</comment>
<dbReference type="SMART" id="SM00409">
    <property type="entry name" value="IG"/>
    <property type="match status" value="3"/>
</dbReference>
<evidence type="ECO:0000256" key="4">
    <source>
        <dbReference type="SAM" id="SignalP"/>
    </source>
</evidence>
<dbReference type="InterPro" id="IPR000436">
    <property type="entry name" value="Sushi_SCR_CCP_dom"/>
</dbReference>
<evidence type="ECO:0000256" key="2">
    <source>
        <dbReference type="PROSITE-ProRule" id="PRU00302"/>
    </source>
</evidence>
<dbReference type="InterPro" id="IPR013106">
    <property type="entry name" value="Ig_V-set"/>
</dbReference>
<evidence type="ECO:0000313" key="8">
    <source>
        <dbReference type="RefSeq" id="XP_022111517.1"/>
    </source>
</evidence>
<dbReference type="InterPro" id="IPR032675">
    <property type="entry name" value="LRR_dom_sf"/>
</dbReference>
<dbReference type="InterPro" id="IPR035976">
    <property type="entry name" value="Sushi/SCR/CCP_sf"/>
</dbReference>
<keyword evidence="7" id="KW-1185">Reference proteome</keyword>
<dbReference type="OMA" id="PHAFAND"/>
<dbReference type="SUPFAM" id="SSF52540">
    <property type="entry name" value="P-loop containing nucleoside triphosphate hydrolases"/>
    <property type="match status" value="1"/>
</dbReference>
<dbReference type="SUPFAM" id="SSF57535">
    <property type="entry name" value="Complement control module/SCR domain"/>
    <property type="match status" value="1"/>
</dbReference>
<dbReference type="Gene3D" id="3.40.50.300">
    <property type="entry name" value="P-loop containing nucleotide triphosphate hydrolases"/>
    <property type="match status" value="1"/>
</dbReference>
<dbReference type="PANTHER" id="PTHR46312">
    <property type="entry name" value="NACHT DOMAIN-CONTAINING PROTEIN"/>
    <property type="match status" value="1"/>
</dbReference>
<keyword evidence="2" id="KW-0768">Sushi</keyword>
<evidence type="ECO:0000259" key="5">
    <source>
        <dbReference type="PROSITE" id="PS50835"/>
    </source>
</evidence>
<keyword evidence="1 2" id="KW-1015">Disulfide bond</keyword>
<dbReference type="Proteomes" id="UP000694845">
    <property type="component" value="Unplaced"/>
</dbReference>
<dbReference type="InterPro" id="IPR036179">
    <property type="entry name" value="Ig-like_dom_sf"/>
</dbReference>
<reference evidence="8" key="1">
    <citation type="submission" date="2025-08" db="UniProtKB">
        <authorList>
            <consortium name="RefSeq"/>
        </authorList>
    </citation>
    <scope>IDENTIFICATION</scope>
</reference>
<dbReference type="PANTHER" id="PTHR46312:SF2">
    <property type="entry name" value="NUCLEOTIDE-BINDING OLIGOMERIZATION DOMAIN-CONTAINING PROTEIN 2-LIKE"/>
    <property type="match status" value="1"/>
</dbReference>
<dbReference type="Pfam" id="PF07686">
    <property type="entry name" value="V-set"/>
    <property type="match status" value="1"/>
</dbReference>
<keyword evidence="3" id="KW-0472">Membrane</keyword>
<dbReference type="GeneID" id="110990728"/>
<gene>
    <name evidence="8" type="primary">LOC110990728</name>
</gene>
<dbReference type="SUPFAM" id="SSF52047">
    <property type="entry name" value="RNI-like"/>
    <property type="match status" value="1"/>
</dbReference>
<dbReference type="InterPro" id="IPR027417">
    <property type="entry name" value="P-loop_NTPase"/>
</dbReference>
<feature type="signal peptide" evidence="4">
    <location>
        <begin position="1"/>
        <end position="28"/>
    </location>
</feature>
<dbReference type="RefSeq" id="XP_022111517.1">
    <property type="nucleotide sequence ID" value="XM_022255825.1"/>
</dbReference>
<feature type="domain" description="Ig-like" evidence="5">
    <location>
        <begin position="37"/>
        <end position="149"/>
    </location>
</feature>
<dbReference type="InterPro" id="IPR007110">
    <property type="entry name" value="Ig-like_dom"/>
</dbReference>
<evidence type="ECO:0000256" key="3">
    <source>
        <dbReference type="SAM" id="Phobius"/>
    </source>
</evidence>
<dbReference type="InterPro" id="IPR003599">
    <property type="entry name" value="Ig_sub"/>
</dbReference>
<keyword evidence="3" id="KW-1133">Transmembrane helix</keyword>
<feature type="disulfide bond" evidence="2">
    <location>
        <begin position="408"/>
        <end position="435"/>
    </location>
</feature>
<dbReference type="OrthoDB" id="10012075at2759"/>
<dbReference type="Gene3D" id="2.10.70.10">
    <property type="entry name" value="Complement Module, domain 1"/>
    <property type="match status" value="1"/>
</dbReference>
<sequence>MAYMRMRKVVQDAIIIVMLVHICIPLSACSPHHACPPASANITQDVFRLANKSANAQLGLWHRLPCQSYRPEEHPFGIVWYRGRSIDDPARQTLITYQDNDTYRESDRYVFSSNFGLIIKGIDRRDEGSFLCEVVFKNADSRVEEINLQVIDDYFPPRIGDGSLPANLQRGHRHKVSCRAPQTPEAPVDVVYWSVGEGITTDTEIIAARFIKHGGTNLFFNYGADFSVNSDASLTVNSLESFQENRVTLWCHVFQSNGTLSSSSTEVYISEDKNSSTAFRNSTTSTFYLKRGSTQVLPCTSWTPGDAMCNVQWFHESSEQPVVSYNVSANILEVDSVYDFAGSFGLVISSANSSHAGQYNCTLASTDSGTKIGVINVFVECPNPGIPEGGTRRGPSSFMPGAEVSFDCHDGYEREGSIFSVCQENGEWSFPAPKCIQMNEGDDGSSLTWLGILGGCLVFIILFLGALWYMYSRRKGCFKRSQQDFNDGRTTEIGSSIMSEEALLEKTPPHIPEIHPLELHVYVNTEGVLVRYTLKSESEIFEDDNLNLSCRHVVISGKSGSGKSMLLSKLFTDHMERKSGLFHHVPQNTVVQVDHTNLHNVLVKLTGIKRSICYRLHLCNVLILIDDCNDERDMKYVMEGIKNKGLLDCHVVMTTTNFTAARTMSTEYKLRHVAIADLHSDTHGFAEKFVRRLKTISKETTLLEFLNTHVLFPSIVRCAGFLNFLCLLHFNTDCVRPHSTVGSLIETKLNDMFRKLEGDVLAYDNRDMRTSYQGRFLTSCGKVCLSRMINGSENPAEVPKKDLVDSFENGDVVAKGFKMGLFREFKRQALQGEDFRLLSSTDMCSVKFCQEIIAEFCAGKYLAQSAQEWIGIIDVNTEMLAHVLVFAGSDNYNAACTIVSRLIEIISQQRQSPCSLKDEIQLEKWIEICLEINCEGRYEGQLNKKLNELFPAGQLRFIGVSSHRARLLAYLLKYHSKNKYRLNLKSVQLFRVEKLPWKELEDYLKYSYPDALGNLRSGNEASNSEETAVSVRKQLESRERYMPEFPSYLSDRNVVHTIHSLGLQEIGELQYDECHSSSATADLAQNLHRLEDLESIVLLGPVIGSQRIRDLAHDINKLKCLKKMDLRLNTEMDDRAFGKIVTELFACEDLDDLRISLRKVTDKGFSEVTRKILEVEALLRRLKTLHLLHVGAVEPFCNFFRGILQYMDNLQFLRVSCLAEDKASSILKTLDGWRRIPNLRELYVNEKDVLTSKMVEQRAGGVTGAPSTSGLGLEEGGSGDAVLQMESTV</sequence>
<evidence type="ECO:0000259" key="6">
    <source>
        <dbReference type="PROSITE" id="PS50923"/>
    </source>
</evidence>
<dbReference type="KEGG" id="aplc:110990728"/>
<dbReference type="SMART" id="SM00032">
    <property type="entry name" value="CCP"/>
    <property type="match status" value="1"/>
</dbReference>
<organism evidence="7 8">
    <name type="scientific">Acanthaster planci</name>
    <name type="common">Crown-of-thorns starfish</name>
    <dbReference type="NCBI Taxonomy" id="133434"/>
    <lineage>
        <taxon>Eukaryota</taxon>
        <taxon>Metazoa</taxon>
        <taxon>Echinodermata</taxon>
        <taxon>Eleutherozoa</taxon>
        <taxon>Asterozoa</taxon>
        <taxon>Asteroidea</taxon>
        <taxon>Valvatacea</taxon>
        <taxon>Valvatida</taxon>
        <taxon>Acanthasteridae</taxon>
        <taxon>Acanthaster</taxon>
    </lineage>
</organism>
<protein>
    <submittedName>
        <fullName evidence="8">Uncharacterized protein LOC110990728 isoform X1</fullName>
    </submittedName>
</protein>
<keyword evidence="4" id="KW-0732">Signal</keyword>
<feature type="domain" description="Sushi" evidence="6">
    <location>
        <begin position="379"/>
        <end position="437"/>
    </location>
</feature>
<dbReference type="SUPFAM" id="SSF48726">
    <property type="entry name" value="Immunoglobulin"/>
    <property type="match status" value="2"/>
</dbReference>
<feature type="transmembrane region" description="Helical" evidence="3">
    <location>
        <begin position="447"/>
        <end position="471"/>
    </location>
</feature>
<dbReference type="Gene3D" id="3.80.10.10">
    <property type="entry name" value="Ribonuclease Inhibitor"/>
    <property type="match status" value="1"/>
</dbReference>
<keyword evidence="3" id="KW-0812">Transmembrane</keyword>
<feature type="chain" id="PRO_5034434305" evidence="4">
    <location>
        <begin position="29"/>
        <end position="1289"/>
    </location>
</feature>
<dbReference type="Pfam" id="PF00084">
    <property type="entry name" value="Sushi"/>
    <property type="match status" value="1"/>
</dbReference>
<evidence type="ECO:0000313" key="7">
    <source>
        <dbReference type="Proteomes" id="UP000694845"/>
    </source>
</evidence>
<dbReference type="InterPro" id="IPR013783">
    <property type="entry name" value="Ig-like_fold"/>
</dbReference>
<dbReference type="CDD" id="cd00033">
    <property type="entry name" value="CCP"/>
    <property type="match status" value="1"/>
</dbReference>
<feature type="domain" description="Ig-like" evidence="5">
    <location>
        <begin position="292"/>
        <end position="373"/>
    </location>
</feature>
<accession>A0A8B8A2C1</accession>